<evidence type="ECO:0000313" key="2">
    <source>
        <dbReference type="EMBL" id="KKR86438.1"/>
    </source>
</evidence>
<proteinExistence type="predicted"/>
<dbReference type="EMBL" id="LCAH01000013">
    <property type="protein sequence ID" value="KKR86438.1"/>
    <property type="molecule type" value="Genomic_DNA"/>
</dbReference>
<name>A0A0G0UBV0_9BACT</name>
<dbReference type="InterPro" id="IPR003848">
    <property type="entry name" value="DUF218"/>
</dbReference>
<comment type="caution">
    <text evidence="2">The sequence shown here is derived from an EMBL/GenBank/DDBJ whole genome shotgun (WGS) entry which is preliminary data.</text>
</comment>
<evidence type="ECO:0000259" key="1">
    <source>
        <dbReference type="Pfam" id="PF02698"/>
    </source>
</evidence>
<dbReference type="InterPro" id="IPR051599">
    <property type="entry name" value="Cell_Envelope_Assoc"/>
</dbReference>
<organism evidence="2 3">
    <name type="scientific">Candidatus Uhrbacteria bacterium GW2011_GWC2_41_11</name>
    <dbReference type="NCBI Taxonomy" id="1618985"/>
    <lineage>
        <taxon>Bacteria</taxon>
        <taxon>Candidatus Uhriibacteriota</taxon>
    </lineage>
</organism>
<accession>A0A0G0UBV0</accession>
<gene>
    <name evidence="2" type="ORF">UU35_C0013G0013</name>
</gene>
<feature type="domain" description="DUF218" evidence="1">
    <location>
        <begin position="38"/>
        <end position="176"/>
    </location>
</feature>
<dbReference type="PANTHER" id="PTHR30336:SF6">
    <property type="entry name" value="INTEGRAL MEMBRANE PROTEIN"/>
    <property type="match status" value="1"/>
</dbReference>
<evidence type="ECO:0000313" key="3">
    <source>
        <dbReference type="Proteomes" id="UP000034616"/>
    </source>
</evidence>
<sequence>MAGVLVFFVIVFLYCQAIILESAHGRIFEKTKIPSAFVVIVPGASVFPNGRPSDVLADRLLTALDLYRAGTVQKFLLSGDHGHNDYDEVNVMRDFLLEHGVSPEDLFLDHAGFDTYDTMYRAHAIFGVEQAIVTTQAYHLPRAIYVAKSVGINISGVAADRQIYVKMSFFRVREWFARGKAVLDVWFKVHPKFLGETISIKGDGRVTWDQKEKHQ</sequence>
<dbReference type="PANTHER" id="PTHR30336">
    <property type="entry name" value="INNER MEMBRANE PROTEIN, PROBABLE PERMEASE"/>
    <property type="match status" value="1"/>
</dbReference>
<dbReference type="CDD" id="cd06259">
    <property type="entry name" value="YdcF-like"/>
    <property type="match status" value="1"/>
</dbReference>
<dbReference type="PATRIC" id="fig|1618985.3.peg.845"/>
<dbReference type="Pfam" id="PF02698">
    <property type="entry name" value="DUF218"/>
    <property type="match status" value="1"/>
</dbReference>
<dbReference type="GO" id="GO:0005886">
    <property type="term" value="C:plasma membrane"/>
    <property type="evidence" value="ECO:0007669"/>
    <property type="project" value="TreeGrafter"/>
</dbReference>
<reference evidence="2 3" key="1">
    <citation type="journal article" date="2015" name="Nature">
        <title>rRNA introns, odd ribosomes, and small enigmatic genomes across a large radiation of phyla.</title>
        <authorList>
            <person name="Brown C.T."/>
            <person name="Hug L.A."/>
            <person name="Thomas B.C."/>
            <person name="Sharon I."/>
            <person name="Castelle C.J."/>
            <person name="Singh A."/>
            <person name="Wilkins M.J."/>
            <person name="Williams K.H."/>
            <person name="Banfield J.F."/>
        </authorList>
    </citation>
    <scope>NUCLEOTIDE SEQUENCE [LARGE SCALE GENOMIC DNA]</scope>
</reference>
<protein>
    <recommendedName>
        <fullName evidence="1">DUF218 domain-containing protein</fullName>
    </recommendedName>
</protein>
<dbReference type="AlphaFoldDB" id="A0A0G0UBV0"/>
<dbReference type="Proteomes" id="UP000034616">
    <property type="component" value="Unassembled WGS sequence"/>
</dbReference>